<dbReference type="Gene3D" id="2.60.120.10">
    <property type="entry name" value="Jelly Rolls"/>
    <property type="match status" value="1"/>
</dbReference>
<evidence type="ECO:0000313" key="2">
    <source>
        <dbReference type="EMBL" id="RHB28669.1"/>
    </source>
</evidence>
<dbReference type="SUPFAM" id="SSF51206">
    <property type="entry name" value="cAMP-binding domain-like"/>
    <property type="match status" value="1"/>
</dbReference>
<accession>A0A414KYK3</accession>
<feature type="domain" description="Cyclic nucleotide-binding" evidence="1">
    <location>
        <begin position="29"/>
        <end position="113"/>
    </location>
</feature>
<proteinExistence type="predicted"/>
<gene>
    <name evidence="3" type="ORF">DW668_00990</name>
    <name evidence="2" type="ORF">DW889_09330</name>
</gene>
<dbReference type="InterPro" id="IPR018490">
    <property type="entry name" value="cNMP-bd_dom_sf"/>
</dbReference>
<dbReference type="EMBL" id="QSGN01000020">
    <property type="protein sequence ID" value="RHB28669.1"/>
    <property type="molecule type" value="Genomic_DNA"/>
</dbReference>
<dbReference type="AlphaFoldDB" id="A0A414KYK3"/>
<evidence type="ECO:0000313" key="5">
    <source>
        <dbReference type="Proteomes" id="UP000283762"/>
    </source>
</evidence>
<dbReference type="InterPro" id="IPR000595">
    <property type="entry name" value="cNMP-bd_dom"/>
</dbReference>
<protein>
    <submittedName>
        <fullName evidence="3">Crp/Fnr family transcriptional regulator</fullName>
    </submittedName>
</protein>
<name>A0A414KYK3_BACSE</name>
<comment type="caution">
    <text evidence="3">The sequence shown here is derived from an EMBL/GenBank/DDBJ whole genome shotgun (WGS) entry which is preliminary data.</text>
</comment>
<dbReference type="RefSeq" id="WP_117907097.1">
    <property type="nucleotide sequence ID" value="NZ_AP031449.1"/>
</dbReference>
<reference evidence="4 5" key="1">
    <citation type="submission" date="2018-08" db="EMBL/GenBank/DDBJ databases">
        <title>A genome reference for cultivated species of the human gut microbiota.</title>
        <authorList>
            <person name="Zou Y."/>
            <person name="Xue W."/>
            <person name="Luo G."/>
        </authorList>
    </citation>
    <scope>NUCLEOTIDE SEQUENCE [LARGE SCALE GENOMIC DNA]</scope>
    <source>
        <strain evidence="3 5">AM25-16</strain>
        <strain evidence="2 4">AM40-34</strain>
    </source>
</reference>
<organism evidence="3 5">
    <name type="scientific">Bacteroides stercoris</name>
    <dbReference type="NCBI Taxonomy" id="46506"/>
    <lineage>
        <taxon>Bacteria</taxon>
        <taxon>Pseudomonadati</taxon>
        <taxon>Bacteroidota</taxon>
        <taxon>Bacteroidia</taxon>
        <taxon>Bacteroidales</taxon>
        <taxon>Bacteroidaceae</taxon>
        <taxon>Bacteroides</taxon>
    </lineage>
</organism>
<dbReference type="Proteomes" id="UP000283482">
    <property type="component" value="Unassembled WGS sequence"/>
</dbReference>
<dbReference type="Proteomes" id="UP000283762">
    <property type="component" value="Unassembled WGS sequence"/>
</dbReference>
<evidence type="ECO:0000259" key="1">
    <source>
        <dbReference type="Pfam" id="PF00027"/>
    </source>
</evidence>
<sequence length="189" mass="22352">MAHFNEYLDFLELSPLIKHFLQNGKKCLYKKGEFFCQASEVCHNIAYISQGGFRYFYLDTEEDKHIIGYSFEKDFVVDYESFTKQTPAIVYTEAIKESTVYQLSYNQLEAFWAASQQNQLLGRKIAENLFCMTYQRLLNLYPNSPRVRYQELLRRCPDIVHQISLKEIASFLNISPYTLSRIRREITFG</sequence>
<dbReference type="EMBL" id="QRHJ01000002">
    <property type="protein sequence ID" value="RHF78199.1"/>
    <property type="molecule type" value="Genomic_DNA"/>
</dbReference>
<evidence type="ECO:0000313" key="3">
    <source>
        <dbReference type="EMBL" id="RHF78199.1"/>
    </source>
</evidence>
<evidence type="ECO:0000313" key="4">
    <source>
        <dbReference type="Proteomes" id="UP000283482"/>
    </source>
</evidence>
<dbReference type="Pfam" id="PF00027">
    <property type="entry name" value="cNMP_binding"/>
    <property type="match status" value="1"/>
</dbReference>
<dbReference type="InterPro" id="IPR014710">
    <property type="entry name" value="RmlC-like_jellyroll"/>
</dbReference>